<dbReference type="Pfam" id="PF08031">
    <property type="entry name" value="BBE"/>
    <property type="match status" value="1"/>
</dbReference>
<evidence type="ECO:0000259" key="3">
    <source>
        <dbReference type="PROSITE" id="PS51387"/>
    </source>
</evidence>
<dbReference type="SUPFAM" id="SSF56176">
    <property type="entry name" value="FAD-binding/transporter-associated domain-like"/>
    <property type="match status" value="1"/>
</dbReference>
<dbReference type="PANTHER" id="PTHR13878:SF91">
    <property type="entry name" value="FAD BINDING DOMAIN PROTEIN (AFU_ORTHOLOGUE AFUA_6G12070)-RELATED"/>
    <property type="match status" value="1"/>
</dbReference>
<dbReference type="OrthoDB" id="9983560at2759"/>
<dbReference type="EMBL" id="JAEPRA010000014">
    <property type="protein sequence ID" value="KAG2175741.1"/>
    <property type="molecule type" value="Genomic_DNA"/>
</dbReference>
<dbReference type="PROSITE" id="PS51387">
    <property type="entry name" value="FAD_PCMH"/>
    <property type="match status" value="1"/>
</dbReference>
<keyword evidence="5" id="KW-1185">Reference proteome</keyword>
<dbReference type="InterPro" id="IPR012951">
    <property type="entry name" value="BBE"/>
</dbReference>
<organism evidence="4 5">
    <name type="scientific">Umbelopsis vinacea</name>
    <dbReference type="NCBI Taxonomy" id="44442"/>
    <lineage>
        <taxon>Eukaryota</taxon>
        <taxon>Fungi</taxon>
        <taxon>Fungi incertae sedis</taxon>
        <taxon>Mucoromycota</taxon>
        <taxon>Mucoromycotina</taxon>
        <taxon>Umbelopsidomycetes</taxon>
        <taxon>Umbelopsidales</taxon>
        <taxon>Umbelopsidaceae</taxon>
        <taxon>Umbelopsis</taxon>
    </lineage>
</organism>
<accession>A0A8H7PM48</accession>
<protein>
    <recommendedName>
        <fullName evidence="3">FAD-binding PCMH-type domain-containing protein</fullName>
    </recommendedName>
</protein>
<name>A0A8H7PM48_9FUNG</name>
<dbReference type="Gene3D" id="3.30.465.10">
    <property type="match status" value="2"/>
</dbReference>
<dbReference type="GO" id="GO:0016491">
    <property type="term" value="F:oxidoreductase activity"/>
    <property type="evidence" value="ECO:0007669"/>
    <property type="project" value="UniProtKB-KW"/>
</dbReference>
<feature type="domain" description="FAD-binding PCMH-type" evidence="3">
    <location>
        <begin position="158"/>
        <end position="341"/>
    </location>
</feature>
<dbReference type="PANTHER" id="PTHR13878">
    <property type="entry name" value="GULONOLACTONE OXIDASE"/>
    <property type="match status" value="1"/>
</dbReference>
<dbReference type="GO" id="GO:0071949">
    <property type="term" value="F:FAD binding"/>
    <property type="evidence" value="ECO:0007669"/>
    <property type="project" value="InterPro"/>
</dbReference>
<sequence>MSEDLKPAVEKIPPLRSSGAANAIYENIETKTFRPKKRLTLMSWIKIGLLVLGAYVYSTASQEKRCRCLSTDPCWPSLDTWNQLNASLTGGLVPVYPPAKPCHGVNIDQAECQNVHDKWFDGYWRSDQPGALLTMNFEILPNETWGCQLNVSSSWPCSQGNLPTFAANVSNVADVQKAVKFASEHNLRLVIKNSGHDYLGRSTAADAFSIWTHHLNDITLHDVFVPNNTNAAPTTAVTVQTGVRLVDLYEATAHKDLVVVAGAAITVAAGGGYIGGGGHSPISPIYGLAVDNALQFTVVLASGEVVIANDAINPDLFWALRGGGAGTWGVVIDVTLRTFPAPNVMSSVLFYSPHNDTQSFTSVMTKFIELQPQMSKDNFTGYWYAFNKTLAFLYFGYGLSKTETTTRMTPFLNFTASVAPPQFIVTEFPSWAALLETTFCPGGTCPSEGGQTALLASRLIPLDSFDQPDAFGELLVDISSDLDVTGDTMLGHLVAGGEVVRKDPDSVGVNPAWRNALWHVVLTGAQFDFNATAAQRQKAGDRVTRLNSKLIDFTPGSGAYLNEADIQEPNWQQSFFGSHYDRLKQIKNKVDPHHLFICHHCVGSEDWDASLNCPAK</sequence>
<keyword evidence="2" id="KW-0560">Oxidoreductase</keyword>
<proteinExistence type="inferred from homology"/>
<dbReference type="InterPro" id="IPR050432">
    <property type="entry name" value="FAD-linked_Oxidoreductases_BP"/>
</dbReference>
<evidence type="ECO:0000256" key="2">
    <source>
        <dbReference type="ARBA" id="ARBA00023002"/>
    </source>
</evidence>
<evidence type="ECO:0000256" key="1">
    <source>
        <dbReference type="ARBA" id="ARBA00005466"/>
    </source>
</evidence>
<dbReference type="Proteomes" id="UP000612746">
    <property type="component" value="Unassembled WGS sequence"/>
</dbReference>
<dbReference type="InterPro" id="IPR016166">
    <property type="entry name" value="FAD-bd_PCMH"/>
</dbReference>
<dbReference type="InterPro" id="IPR036318">
    <property type="entry name" value="FAD-bd_PCMH-like_sf"/>
</dbReference>
<dbReference type="Pfam" id="PF01565">
    <property type="entry name" value="FAD_binding_4"/>
    <property type="match status" value="1"/>
</dbReference>
<gene>
    <name evidence="4" type="ORF">INT44_000219</name>
</gene>
<evidence type="ECO:0000313" key="4">
    <source>
        <dbReference type="EMBL" id="KAG2175741.1"/>
    </source>
</evidence>
<dbReference type="InterPro" id="IPR016169">
    <property type="entry name" value="FAD-bd_PCMH_sub2"/>
</dbReference>
<comment type="similarity">
    <text evidence="1">Belongs to the oxygen-dependent FAD-linked oxidoreductase family.</text>
</comment>
<dbReference type="InterPro" id="IPR006094">
    <property type="entry name" value="Oxid_FAD_bind_N"/>
</dbReference>
<dbReference type="AlphaFoldDB" id="A0A8H7PM48"/>
<reference evidence="4" key="1">
    <citation type="submission" date="2020-12" db="EMBL/GenBank/DDBJ databases">
        <title>Metabolic potential, ecology and presence of endohyphal bacteria is reflected in genomic diversity of Mucoromycotina.</title>
        <authorList>
            <person name="Muszewska A."/>
            <person name="Okrasinska A."/>
            <person name="Steczkiewicz K."/>
            <person name="Drgas O."/>
            <person name="Orlowska M."/>
            <person name="Perlinska-Lenart U."/>
            <person name="Aleksandrzak-Piekarczyk T."/>
            <person name="Szatraj K."/>
            <person name="Zielenkiewicz U."/>
            <person name="Pilsyk S."/>
            <person name="Malc E."/>
            <person name="Mieczkowski P."/>
            <person name="Kruszewska J.S."/>
            <person name="Biernat P."/>
            <person name="Pawlowska J."/>
        </authorList>
    </citation>
    <scope>NUCLEOTIDE SEQUENCE</scope>
    <source>
        <strain evidence="4">WA0000051536</strain>
    </source>
</reference>
<comment type="caution">
    <text evidence="4">The sequence shown here is derived from an EMBL/GenBank/DDBJ whole genome shotgun (WGS) entry which is preliminary data.</text>
</comment>
<evidence type="ECO:0000313" key="5">
    <source>
        <dbReference type="Proteomes" id="UP000612746"/>
    </source>
</evidence>